<proteinExistence type="inferred from homology"/>
<reference evidence="9 10" key="1">
    <citation type="journal article" date="2019" name="Int. J. Syst. Evol. Microbiol.">
        <title>The Global Catalogue of Microorganisms (GCM) 10K type strain sequencing project: providing services to taxonomists for standard genome sequencing and annotation.</title>
        <authorList>
            <consortium name="The Broad Institute Genomics Platform"/>
            <consortium name="The Broad Institute Genome Sequencing Center for Infectious Disease"/>
            <person name="Wu L."/>
            <person name="Ma J."/>
        </authorList>
    </citation>
    <scope>NUCLEOTIDE SEQUENCE [LARGE SCALE GENOMIC DNA]</scope>
    <source>
        <strain evidence="9 10">JCM 3146</strain>
    </source>
</reference>
<comment type="catalytic activity">
    <reaction evidence="1">
        <text>[L-4-(L-arginin-2-N-yl)aspartate](n) + H2O = [L-4-(L-arginin-2-N-yl)aspartate](n-1) + L-4-(L-arginin-2-N-yl)aspartate</text>
        <dbReference type="Rhea" id="RHEA:12845"/>
        <dbReference type="Rhea" id="RHEA-COMP:13728"/>
        <dbReference type="Rhea" id="RHEA-COMP:13734"/>
        <dbReference type="ChEBI" id="CHEBI:15377"/>
        <dbReference type="ChEBI" id="CHEBI:137986"/>
        <dbReference type="ChEBI" id="CHEBI:137991"/>
        <dbReference type="EC" id="3.4.15.6"/>
    </reaction>
</comment>
<evidence type="ECO:0000256" key="3">
    <source>
        <dbReference type="ARBA" id="ARBA00006534"/>
    </source>
</evidence>
<name>A0ABN0WX31_9ACTN</name>
<evidence type="ECO:0000313" key="10">
    <source>
        <dbReference type="Proteomes" id="UP001501822"/>
    </source>
</evidence>
<dbReference type="PANTHER" id="PTHR36175:SF1">
    <property type="entry name" value="CYANOPHYCINASE"/>
    <property type="match status" value="1"/>
</dbReference>
<accession>A0ABN0WX31</accession>
<evidence type="ECO:0000256" key="2">
    <source>
        <dbReference type="ARBA" id="ARBA00002039"/>
    </source>
</evidence>
<evidence type="ECO:0000256" key="4">
    <source>
        <dbReference type="ARBA" id="ARBA00013115"/>
    </source>
</evidence>
<dbReference type="PIRSF" id="PIRSF032067">
    <property type="entry name" value="Cyanophycinase"/>
    <property type="match status" value="1"/>
</dbReference>
<gene>
    <name evidence="9" type="ORF">GCM10010151_43600</name>
</gene>
<evidence type="ECO:0000313" key="9">
    <source>
        <dbReference type="EMBL" id="GAA0349100.1"/>
    </source>
</evidence>
<keyword evidence="8" id="KW-0720">Serine protease</keyword>
<dbReference type="Proteomes" id="UP001501822">
    <property type="component" value="Unassembled WGS sequence"/>
</dbReference>
<evidence type="ECO:0000256" key="6">
    <source>
        <dbReference type="ARBA" id="ARBA00022670"/>
    </source>
</evidence>
<comment type="function">
    <text evidence="2">Exopeptidase that catalyzes the hydrolytic cleavage of multi-L-arginyl-poly-L-aspartic acid (cyanophycin; a water-insoluble reserve polymer) into aspartate-arginine dipeptides.</text>
</comment>
<dbReference type="InterPro" id="IPR005320">
    <property type="entry name" value="Peptidase_S51"/>
</dbReference>
<dbReference type="Pfam" id="PF03575">
    <property type="entry name" value="Peptidase_S51"/>
    <property type="match status" value="1"/>
</dbReference>
<dbReference type="RefSeq" id="WP_252801671.1">
    <property type="nucleotide sequence ID" value="NZ_BAAABM010000037.1"/>
</dbReference>
<keyword evidence="7" id="KW-0378">Hydrolase</keyword>
<keyword evidence="6" id="KW-0645">Protease</keyword>
<dbReference type="EC" id="3.4.15.6" evidence="4"/>
<dbReference type="Gene3D" id="3.40.50.880">
    <property type="match status" value="1"/>
</dbReference>
<protein>
    <recommendedName>
        <fullName evidence="5">Cyanophycinase</fullName>
        <ecNumber evidence="4">3.4.15.6</ecNumber>
    </recommendedName>
</protein>
<evidence type="ECO:0000256" key="7">
    <source>
        <dbReference type="ARBA" id="ARBA00022801"/>
    </source>
</evidence>
<evidence type="ECO:0000256" key="5">
    <source>
        <dbReference type="ARBA" id="ARBA00015719"/>
    </source>
</evidence>
<evidence type="ECO:0000256" key="8">
    <source>
        <dbReference type="ARBA" id="ARBA00022825"/>
    </source>
</evidence>
<dbReference type="EMBL" id="BAAABM010000037">
    <property type="protein sequence ID" value="GAA0349100.1"/>
    <property type="molecule type" value="Genomic_DNA"/>
</dbReference>
<organism evidence="9 10">
    <name type="scientific">Actinoallomurus spadix</name>
    <dbReference type="NCBI Taxonomy" id="79912"/>
    <lineage>
        <taxon>Bacteria</taxon>
        <taxon>Bacillati</taxon>
        <taxon>Actinomycetota</taxon>
        <taxon>Actinomycetes</taxon>
        <taxon>Streptosporangiales</taxon>
        <taxon>Thermomonosporaceae</taxon>
        <taxon>Actinoallomurus</taxon>
    </lineage>
</organism>
<dbReference type="NCBIfam" id="TIGR02069">
    <property type="entry name" value="cyanophycinase"/>
    <property type="match status" value="1"/>
</dbReference>
<dbReference type="PANTHER" id="PTHR36175">
    <property type="entry name" value="CYANOPHYCINASE"/>
    <property type="match status" value="1"/>
</dbReference>
<dbReference type="InterPro" id="IPR029062">
    <property type="entry name" value="Class_I_gatase-like"/>
</dbReference>
<comment type="caution">
    <text evidence="9">The sequence shown here is derived from an EMBL/GenBank/DDBJ whole genome shotgun (WGS) entry which is preliminary data.</text>
</comment>
<sequence length="276" mass="29473">MTDITEEERRDGRLLVIGGAENRTCGTGPLKEFVSLAGADQSRIVVVTTATEKPEQVAAEYAQVFHRLGVTSVTELRLPHRAVADSTDSLDVLRKATGVLFSGGDQSRIRSLVGSKANALLRQRLNGDGLVIAGTSAGATAMGRWMILGGDGHEVAASTVRIGPGLGLLDDVLIDMHFAERGRLPRLLSGIALDTLRLGVGIDEDTAIVVREGRFEVIGSGVVTIVDADQATVGYAECDDDPMALFDVRLHLLPAGCWFDMEQRKPWFGPVPAAEE</sequence>
<evidence type="ECO:0000256" key="1">
    <source>
        <dbReference type="ARBA" id="ARBA00001092"/>
    </source>
</evidence>
<dbReference type="SUPFAM" id="SSF52317">
    <property type="entry name" value="Class I glutamine amidotransferase-like"/>
    <property type="match status" value="1"/>
</dbReference>
<dbReference type="InterPro" id="IPR011811">
    <property type="entry name" value="Peptidase_S51_cyanophycinase"/>
</dbReference>
<keyword evidence="10" id="KW-1185">Reference proteome</keyword>
<dbReference type="CDD" id="cd03145">
    <property type="entry name" value="GAT1_cyanophycinase"/>
    <property type="match status" value="1"/>
</dbReference>
<comment type="similarity">
    <text evidence="3">Belongs to the peptidase S51 family.</text>
</comment>